<comment type="caution">
    <text evidence="1">The sequence shown here is derived from an EMBL/GenBank/DDBJ whole genome shotgun (WGS) entry which is preliminary data.</text>
</comment>
<proteinExistence type="predicted"/>
<dbReference type="AlphaFoldDB" id="A0A1S9PC43"/>
<sequence>MAHNTFKPIFERTLSEQSELLAPQMTKVQLENLREGLYNSYRDAHYKAGNIFIRQYQSHREVVKIDAATGHTEIIKTIR</sequence>
<dbReference type="EMBL" id="MBTF01000023">
    <property type="protein sequence ID" value="OOQ58525.1"/>
    <property type="molecule type" value="Genomic_DNA"/>
</dbReference>
<protein>
    <submittedName>
        <fullName evidence="1">Uncharacterized protein</fullName>
    </submittedName>
</protein>
<reference evidence="1 2" key="1">
    <citation type="submission" date="2016-07" db="EMBL/GenBank/DDBJ databases">
        <title>Genomic analysis of zinc-resistant bacterium Mucilaginibacter pedocola TBZ30.</title>
        <authorList>
            <person name="Huang J."/>
            <person name="Tang J."/>
        </authorList>
    </citation>
    <scope>NUCLEOTIDE SEQUENCE [LARGE SCALE GENOMIC DNA]</scope>
    <source>
        <strain evidence="1 2">TBZ30</strain>
    </source>
</reference>
<evidence type="ECO:0000313" key="1">
    <source>
        <dbReference type="EMBL" id="OOQ58525.1"/>
    </source>
</evidence>
<accession>A0A1S9PC43</accession>
<gene>
    <name evidence="1" type="ORF">BC343_07610</name>
</gene>
<evidence type="ECO:0000313" key="2">
    <source>
        <dbReference type="Proteomes" id="UP000189739"/>
    </source>
</evidence>
<keyword evidence="2" id="KW-1185">Reference proteome</keyword>
<dbReference type="Proteomes" id="UP000189739">
    <property type="component" value="Unassembled WGS sequence"/>
</dbReference>
<organism evidence="1 2">
    <name type="scientific">Mucilaginibacter pedocola</name>
    <dbReference type="NCBI Taxonomy" id="1792845"/>
    <lineage>
        <taxon>Bacteria</taxon>
        <taxon>Pseudomonadati</taxon>
        <taxon>Bacteroidota</taxon>
        <taxon>Sphingobacteriia</taxon>
        <taxon>Sphingobacteriales</taxon>
        <taxon>Sphingobacteriaceae</taxon>
        <taxon>Mucilaginibacter</taxon>
    </lineage>
</organism>
<dbReference type="STRING" id="1792845.BC343_07610"/>
<name>A0A1S9PC43_9SPHI</name>